<dbReference type="SUPFAM" id="SSF54637">
    <property type="entry name" value="Thioesterase/thiol ester dehydrase-isomerase"/>
    <property type="match status" value="1"/>
</dbReference>
<dbReference type="InterPro" id="IPR002539">
    <property type="entry name" value="MaoC-like_dom"/>
</dbReference>
<evidence type="ECO:0000313" key="3">
    <source>
        <dbReference type="Proteomes" id="UP000269692"/>
    </source>
</evidence>
<dbReference type="Gene3D" id="3.10.129.10">
    <property type="entry name" value="Hotdog Thioesterase"/>
    <property type="match status" value="1"/>
</dbReference>
<organism evidence="2 3">
    <name type="scientific">Xanthobacter tagetidis</name>
    <dbReference type="NCBI Taxonomy" id="60216"/>
    <lineage>
        <taxon>Bacteria</taxon>
        <taxon>Pseudomonadati</taxon>
        <taxon>Pseudomonadota</taxon>
        <taxon>Alphaproteobacteria</taxon>
        <taxon>Hyphomicrobiales</taxon>
        <taxon>Xanthobacteraceae</taxon>
        <taxon>Xanthobacter</taxon>
    </lineage>
</organism>
<protein>
    <submittedName>
        <fullName evidence="2">Dehydratase</fullName>
    </submittedName>
</protein>
<proteinExistence type="predicted"/>
<dbReference type="EMBL" id="RCTF01000001">
    <property type="protein sequence ID" value="RLP81550.1"/>
    <property type="molecule type" value="Genomic_DNA"/>
</dbReference>
<dbReference type="RefSeq" id="WP_121621365.1">
    <property type="nucleotide sequence ID" value="NZ_JACIIW010000004.1"/>
</dbReference>
<dbReference type="AlphaFoldDB" id="A0A3L7APM6"/>
<dbReference type="Pfam" id="PF01575">
    <property type="entry name" value="MaoC_dehydratas"/>
    <property type="match status" value="1"/>
</dbReference>
<reference evidence="2 3" key="1">
    <citation type="submission" date="2018-10" db="EMBL/GenBank/DDBJ databases">
        <title>Xanthobacter tagetidis genome sequencing and assembly.</title>
        <authorList>
            <person name="Maclea K.S."/>
            <person name="Goen A.E."/>
            <person name="Fatima S.A."/>
        </authorList>
    </citation>
    <scope>NUCLEOTIDE SEQUENCE [LARGE SCALE GENOMIC DNA]</scope>
    <source>
        <strain evidence="2 3">ATCC 700314</strain>
    </source>
</reference>
<dbReference type="OrthoDB" id="9797938at2"/>
<feature type="domain" description="MaoC-like" evidence="1">
    <location>
        <begin position="35"/>
        <end position="134"/>
    </location>
</feature>
<evidence type="ECO:0000313" key="2">
    <source>
        <dbReference type="EMBL" id="RLP81550.1"/>
    </source>
</evidence>
<gene>
    <name evidence="2" type="ORF">D9R14_00645</name>
</gene>
<evidence type="ECO:0000259" key="1">
    <source>
        <dbReference type="Pfam" id="PF01575"/>
    </source>
</evidence>
<accession>A0A3L7APM6</accession>
<sequence>MCCTSVSPIEPGSDEERDLIGLPQTGVRRETGRFVFTEQEMLRFSRQYDPLPFHVDPEAGRQSQYGQLIGSGWHTMAVWMKLFVGAHDASGFPPDSPEAISPAGIGFGFKDLRWIVPVFPGDEIVFSTILDEVRASANRPGWAVFRRQALAARPEGEEVMHFVLTYLGPLATAIEYRAPDAATARA</sequence>
<comment type="caution">
    <text evidence="2">The sequence shown here is derived from an EMBL/GenBank/DDBJ whole genome shotgun (WGS) entry which is preliminary data.</text>
</comment>
<dbReference type="Proteomes" id="UP000269692">
    <property type="component" value="Unassembled WGS sequence"/>
</dbReference>
<name>A0A3L7APM6_9HYPH</name>
<keyword evidence="3" id="KW-1185">Reference proteome</keyword>
<dbReference type="InterPro" id="IPR029069">
    <property type="entry name" value="HotDog_dom_sf"/>
</dbReference>